<organism evidence="5">
    <name type="scientific">Caulobacter sp. 602-2</name>
    <dbReference type="NCBI Taxonomy" id="2710887"/>
    <lineage>
        <taxon>Bacteria</taxon>
        <taxon>Pseudomonadati</taxon>
        <taxon>Pseudomonadota</taxon>
        <taxon>Alphaproteobacteria</taxon>
        <taxon>Caulobacterales</taxon>
        <taxon>Caulobacteraceae</taxon>
        <taxon>Caulobacter</taxon>
    </lineage>
</organism>
<accession>A0A6G4QV72</accession>
<evidence type="ECO:0000313" key="5">
    <source>
        <dbReference type="EMBL" id="NGM48848.1"/>
    </source>
</evidence>
<comment type="caution">
    <text evidence="5">The sequence shown here is derived from an EMBL/GenBank/DDBJ whole genome shotgun (WGS) entry which is preliminary data.</text>
</comment>
<dbReference type="AlphaFoldDB" id="A0A6G4QV72"/>
<dbReference type="PROSITE" id="PS50932">
    <property type="entry name" value="HTH_LACI_2"/>
    <property type="match status" value="1"/>
</dbReference>
<keyword evidence="3" id="KW-0804">Transcription</keyword>
<name>A0A6G4QV72_9CAUL</name>
<dbReference type="InterPro" id="IPR010982">
    <property type="entry name" value="Lambda_DNA-bd_dom_sf"/>
</dbReference>
<gene>
    <name evidence="5" type="ORF">G5B46_04450</name>
</gene>
<dbReference type="EMBL" id="JAAKGT010000001">
    <property type="protein sequence ID" value="NGM48848.1"/>
    <property type="molecule type" value="Genomic_DNA"/>
</dbReference>
<dbReference type="InterPro" id="IPR046335">
    <property type="entry name" value="LacI/GalR-like_sensor"/>
</dbReference>
<dbReference type="CDD" id="cd01545">
    <property type="entry name" value="PBP1_SalR"/>
    <property type="match status" value="1"/>
</dbReference>
<keyword evidence="2" id="KW-0238">DNA-binding</keyword>
<evidence type="ECO:0000256" key="3">
    <source>
        <dbReference type="ARBA" id="ARBA00023163"/>
    </source>
</evidence>
<sequence length="320" mass="33328">MTASRVVNGYPHVRPAVREKVEEAIKALGYRPNSLARATRTGVSQIGMLYSNASSSNLSNYLMGAFRQASLSGCQLLIEPSQAHPTPAQAVQKLVDAGVGAVILPPPLCDDAAILEALEKAGVGAVSFATARPRQGAPAVFIDDFEGARMMTQHLLDLGHVDIAFVRGDPAHSTAQLREKGFRETMAAAGLSVNEAYVEDGGFSYRGGLEAARRLLGLRRRPSAIFAANDDMAAAISAVAHGLGLAIPTDLSIAGFDDTSVATTVWPELTTIRQPIADMAASAVLLAMDLARPGGDGGGGGHVQAELQLIQRASTAPPPA</sequence>
<keyword evidence="1" id="KW-0805">Transcription regulation</keyword>
<feature type="domain" description="HTH lacI-type" evidence="4">
    <location>
        <begin position="1"/>
        <end position="41"/>
    </location>
</feature>
<dbReference type="PANTHER" id="PTHR30146:SF153">
    <property type="entry name" value="LACTOSE OPERON REPRESSOR"/>
    <property type="match status" value="1"/>
</dbReference>
<evidence type="ECO:0000256" key="1">
    <source>
        <dbReference type="ARBA" id="ARBA00023015"/>
    </source>
</evidence>
<evidence type="ECO:0000256" key="2">
    <source>
        <dbReference type="ARBA" id="ARBA00023125"/>
    </source>
</evidence>
<dbReference type="SUPFAM" id="SSF47413">
    <property type="entry name" value="lambda repressor-like DNA-binding domains"/>
    <property type="match status" value="1"/>
</dbReference>
<dbReference type="Pfam" id="PF13377">
    <property type="entry name" value="Peripla_BP_3"/>
    <property type="match status" value="1"/>
</dbReference>
<dbReference type="Gene3D" id="3.40.50.2300">
    <property type="match status" value="2"/>
</dbReference>
<reference evidence="5" key="1">
    <citation type="submission" date="2020-02" db="EMBL/GenBank/DDBJ databases">
        <authorList>
            <person name="Gao J."/>
            <person name="Sun J."/>
        </authorList>
    </citation>
    <scope>NUCLEOTIDE SEQUENCE</scope>
    <source>
        <strain evidence="5">602-2</strain>
    </source>
</reference>
<dbReference type="Gene3D" id="1.10.260.40">
    <property type="entry name" value="lambda repressor-like DNA-binding domains"/>
    <property type="match status" value="1"/>
</dbReference>
<dbReference type="InterPro" id="IPR028082">
    <property type="entry name" value="Peripla_BP_I"/>
</dbReference>
<dbReference type="GO" id="GO:0000976">
    <property type="term" value="F:transcription cis-regulatory region binding"/>
    <property type="evidence" value="ECO:0007669"/>
    <property type="project" value="TreeGrafter"/>
</dbReference>
<dbReference type="Pfam" id="PF00356">
    <property type="entry name" value="LacI"/>
    <property type="match status" value="1"/>
</dbReference>
<dbReference type="CDD" id="cd01392">
    <property type="entry name" value="HTH_LacI"/>
    <property type="match status" value="1"/>
</dbReference>
<dbReference type="InterPro" id="IPR000843">
    <property type="entry name" value="HTH_LacI"/>
</dbReference>
<dbReference type="GO" id="GO:0003700">
    <property type="term" value="F:DNA-binding transcription factor activity"/>
    <property type="evidence" value="ECO:0007669"/>
    <property type="project" value="TreeGrafter"/>
</dbReference>
<protein>
    <submittedName>
        <fullName evidence="5">Substrate-binding domain-containing protein</fullName>
    </submittedName>
</protein>
<proteinExistence type="predicted"/>
<evidence type="ECO:0000259" key="4">
    <source>
        <dbReference type="PROSITE" id="PS50932"/>
    </source>
</evidence>
<dbReference type="SUPFAM" id="SSF53822">
    <property type="entry name" value="Periplasmic binding protein-like I"/>
    <property type="match status" value="1"/>
</dbReference>
<dbReference type="SMART" id="SM00354">
    <property type="entry name" value="HTH_LACI"/>
    <property type="match status" value="1"/>
</dbReference>
<dbReference type="PANTHER" id="PTHR30146">
    <property type="entry name" value="LACI-RELATED TRANSCRIPTIONAL REPRESSOR"/>
    <property type="match status" value="1"/>
</dbReference>